<dbReference type="EMBL" id="CM037154">
    <property type="protein sequence ID" value="KAH7860631.1"/>
    <property type="molecule type" value="Genomic_DNA"/>
</dbReference>
<proteinExistence type="predicted"/>
<comment type="caution">
    <text evidence="1">The sequence shown here is derived from an EMBL/GenBank/DDBJ whole genome shotgun (WGS) entry which is preliminary data.</text>
</comment>
<dbReference type="Proteomes" id="UP000828048">
    <property type="component" value="Chromosome 4"/>
</dbReference>
<evidence type="ECO:0000313" key="2">
    <source>
        <dbReference type="Proteomes" id="UP000828048"/>
    </source>
</evidence>
<organism evidence="1 2">
    <name type="scientific">Vaccinium darrowii</name>
    <dbReference type="NCBI Taxonomy" id="229202"/>
    <lineage>
        <taxon>Eukaryota</taxon>
        <taxon>Viridiplantae</taxon>
        <taxon>Streptophyta</taxon>
        <taxon>Embryophyta</taxon>
        <taxon>Tracheophyta</taxon>
        <taxon>Spermatophyta</taxon>
        <taxon>Magnoliopsida</taxon>
        <taxon>eudicotyledons</taxon>
        <taxon>Gunneridae</taxon>
        <taxon>Pentapetalae</taxon>
        <taxon>asterids</taxon>
        <taxon>Ericales</taxon>
        <taxon>Ericaceae</taxon>
        <taxon>Vaccinioideae</taxon>
        <taxon>Vaccinieae</taxon>
        <taxon>Vaccinium</taxon>
    </lineage>
</organism>
<gene>
    <name evidence="1" type="ORF">Vadar_015879</name>
</gene>
<sequence length="386" mass="42233">MEIHEEQSTPEWRFKGNEELKNALAFSIKGVVSTLMKNLDESDNRPVIPLGRGDPSSSPCFRTTPVAKDAVVEAVRSAEFNSYAPHAGILPARRSIAEYLSRDLRYNLAPDDVYLTVGAKQAIDIILPVFARPGANVLLPKPGYPGYQAHATLNHLEIRHFDLLPEKGWEVDLEGLKSLANDKTVAMVIVNPCNPCGNVFTYEHLQKVAETARKLGILVIADEVAETARKLGILVIADEVYGHRAFGNAQFVPMGVFASTVPVITIGSISKRWTVPGWQLGWIVTNDPNGILHKNGIVDSLKGSLGVTSGPATFIQVKLDLSLLEGINDDMEFCIKLAKEESVIILPGVAVGLKNWIRITIAIEPSSREDGLGRIKSFCLRHAMKL</sequence>
<name>A0ACB7Z4S2_9ERIC</name>
<evidence type="ECO:0000313" key="1">
    <source>
        <dbReference type="EMBL" id="KAH7860631.1"/>
    </source>
</evidence>
<reference evidence="1 2" key="1">
    <citation type="journal article" date="2021" name="Hortic Res">
        <title>High-quality reference genome and annotation aids understanding of berry development for evergreen blueberry (Vaccinium darrowii).</title>
        <authorList>
            <person name="Yu J."/>
            <person name="Hulse-Kemp A.M."/>
            <person name="Babiker E."/>
            <person name="Staton M."/>
        </authorList>
    </citation>
    <scope>NUCLEOTIDE SEQUENCE [LARGE SCALE GENOMIC DNA]</scope>
    <source>
        <strain evidence="2">cv. NJ 8807/NJ 8810</strain>
        <tissue evidence="1">Young leaf</tissue>
    </source>
</reference>
<protein>
    <submittedName>
        <fullName evidence="1">Uncharacterized protein</fullName>
    </submittedName>
</protein>
<keyword evidence="2" id="KW-1185">Reference proteome</keyword>
<accession>A0ACB7Z4S2</accession>